<organism evidence="2 3">
    <name type="scientific">Nitratireductor arenosus</name>
    <dbReference type="NCBI Taxonomy" id="2682096"/>
    <lineage>
        <taxon>Bacteria</taxon>
        <taxon>Pseudomonadati</taxon>
        <taxon>Pseudomonadota</taxon>
        <taxon>Alphaproteobacteria</taxon>
        <taxon>Hyphomicrobiales</taxon>
        <taxon>Phyllobacteriaceae</taxon>
        <taxon>Nitratireductor</taxon>
    </lineage>
</organism>
<evidence type="ECO:0000313" key="2">
    <source>
        <dbReference type="EMBL" id="MVA97688.1"/>
    </source>
</evidence>
<keyword evidence="1" id="KW-0812">Transmembrane</keyword>
<reference evidence="2 3" key="1">
    <citation type="submission" date="2019-12" db="EMBL/GenBank/DDBJ databases">
        <title>Nitratireductor arenosus sp. nov., Isolated from sea sand, Jeju island, South Korea.</title>
        <authorList>
            <person name="Kim W."/>
        </authorList>
    </citation>
    <scope>NUCLEOTIDE SEQUENCE [LARGE SCALE GENOMIC DNA]</scope>
    <source>
        <strain evidence="2 3">CAU 1489</strain>
    </source>
</reference>
<keyword evidence="1" id="KW-1133">Transmembrane helix</keyword>
<comment type="caution">
    <text evidence="2">The sequence shown here is derived from an EMBL/GenBank/DDBJ whole genome shotgun (WGS) entry which is preliminary data.</text>
</comment>
<proteinExistence type="predicted"/>
<feature type="transmembrane region" description="Helical" evidence="1">
    <location>
        <begin position="59"/>
        <end position="77"/>
    </location>
</feature>
<evidence type="ECO:0008006" key="4">
    <source>
        <dbReference type="Google" id="ProtNLM"/>
    </source>
</evidence>
<keyword evidence="1" id="KW-0472">Membrane</keyword>
<dbReference type="AlphaFoldDB" id="A0A844QI07"/>
<dbReference type="InterPro" id="IPR046087">
    <property type="entry name" value="DUF6105"/>
</dbReference>
<keyword evidence="3" id="KW-1185">Reference proteome</keyword>
<evidence type="ECO:0000256" key="1">
    <source>
        <dbReference type="SAM" id="Phobius"/>
    </source>
</evidence>
<protein>
    <recommendedName>
        <fullName evidence="4">Transmembrane protein</fullName>
    </recommendedName>
</protein>
<evidence type="ECO:0000313" key="3">
    <source>
        <dbReference type="Proteomes" id="UP000463224"/>
    </source>
</evidence>
<gene>
    <name evidence="2" type="ORF">GN330_10565</name>
</gene>
<dbReference type="RefSeq" id="WP_156712620.1">
    <property type="nucleotide sequence ID" value="NZ_WPHG01000002.1"/>
</dbReference>
<dbReference type="EMBL" id="WPHG01000002">
    <property type="protein sequence ID" value="MVA97688.1"/>
    <property type="molecule type" value="Genomic_DNA"/>
</dbReference>
<dbReference type="Proteomes" id="UP000463224">
    <property type="component" value="Unassembled WGS sequence"/>
</dbReference>
<sequence>MRYILGFWAVPMGLFWSWFLLASNDWNFGMLFFSRVLYDHVFEVYGQITGIAPDQLPVLIARACVVDTFLIFGIFAFRRRKQIAAWVSARRQDHTEEAAAPRA</sequence>
<dbReference type="Pfam" id="PF19600">
    <property type="entry name" value="DUF6105"/>
    <property type="match status" value="1"/>
</dbReference>
<name>A0A844QI07_9HYPH</name>
<accession>A0A844QI07</accession>